<gene>
    <name evidence="5" type="ORF">CP99DC5_0006</name>
</gene>
<dbReference type="PANTHER" id="PTHR43023">
    <property type="entry name" value="PROTEIN TRIGALACTOSYLDIACYLGLYCEROL 3, CHLOROPLASTIC"/>
    <property type="match status" value="1"/>
</dbReference>
<dbReference type="PROSITE" id="PS50893">
    <property type="entry name" value="ABC_TRANSPORTER_2"/>
    <property type="match status" value="1"/>
</dbReference>
<dbReference type="EMBL" id="ATLC01000043">
    <property type="protein sequence ID" value="EPJ29020.1"/>
    <property type="molecule type" value="Genomic_DNA"/>
</dbReference>
<proteinExistence type="predicted"/>
<keyword evidence="2" id="KW-0547">Nucleotide-binding</keyword>
<dbReference type="RefSeq" id="WP_014945562.1">
    <property type="nucleotide sequence ID" value="NZ_KE356190.1"/>
</dbReference>
<sequence length="261" mass="29024">MVEPWISVDRIYKSYCNTEGQGHTVLQGISLQVFPDELLVILGKSGTGKSVLLRHIIGLEVPDSGEVRYAKELTHKGRLKDFTIGMVFQGGALFDFLSVRENVAFGLHAYNERHKVFSQREINAKVDQALSNVGLSYAADFMPSKLSGGMVKRVALARSLVYSPKLVLYDEPTAGLDPMTSREMTHLIFQLRKEQGIGGIVITHDITLALALADRIAIHDQGTIPRIYTKEEFVRTNDALVRQFFAGHQHGEMLIKEGSNV</sequence>
<evidence type="ECO:0000259" key="4">
    <source>
        <dbReference type="PROSITE" id="PS50893"/>
    </source>
</evidence>
<evidence type="ECO:0000313" key="6">
    <source>
        <dbReference type="Proteomes" id="UP000014627"/>
    </source>
</evidence>
<evidence type="ECO:0000313" key="5">
    <source>
        <dbReference type="EMBL" id="EPJ29020.1"/>
    </source>
</evidence>
<keyword evidence="1" id="KW-0813">Transport</keyword>
<comment type="caution">
    <text evidence="5">The sequence shown here is derived from an EMBL/GenBank/DDBJ whole genome shotgun (WGS) entry which is preliminary data.</text>
</comment>
<reference evidence="5 6" key="1">
    <citation type="submission" date="2013-04" db="EMBL/GenBank/DDBJ databases">
        <title>Genome sequence of Chlamydia psittaci 99DC5.</title>
        <authorList>
            <person name="Huot-Creasy H."/>
            <person name="McCracken C.L."/>
            <person name="Humphries M."/>
            <person name="Sachse K."/>
            <person name="Laroucau K."/>
            <person name="Bavoil P."/>
            <person name="Myers G.S."/>
        </authorList>
    </citation>
    <scope>NUCLEOTIDE SEQUENCE [LARGE SCALE GENOMIC DNA]</scope>
    <source>
        <strain evidence="5 6">99DC5</strain>
    </source>
</reference>
<dbReference type="PANTHER" id="PTHR43023:SF6">
    <property type="entry name" value="INTERMEMBRANE PHOSPHOLIPID TRANSPORT SYSTEM ATP-BINDING PROTEIN MLAF"/>
    <property type="match status" value="1"/>
</dbReference>
<name>A0ABP2X4Z7_CHLPS</name>
<dbReference type="Pfam" id="PF00005">
    <property type="entry name" value="ABC_tran"/>
    <property type="match status" value="1"/>
</dbReference>
<dbReference type="InterPro" id="IPR003593">
    <property type="entry name" value="AAA+_ATPase"/>
</dbReference>
<evidence type="ECO:0000256" key="2">
    <source>
        <dbReference type="ARBA" id="ARBA00022741"/>
    </source>
</evidence>
<feature type="domain" description="ABC transporter" evidence="4">
    <location>
        <begin position="6"/>
        <end position="246"/>
    </location>
</feature>
<evidence type="ECO:0000256" key="1">
    <source>
        <dbReference type="ARBA" id="ARBA00022448"/>
    </source>
</evidence>
<dbReference type="SUPFAM" id="SSF52540">
    <property type="entry name" value="P-loop containing nucleoside triphosphate hydrolases"/>
    <property type="match status" value="1"/>
</dbReference>
<protein>
    <submittedName>
        <fullName evidence="5">ABC transporter family protein</fullName>
    </submittedName>
</protein>
<dbReference type="Proteomes" id="UP000014627">
    <property type="component" value="Unassembled WGS sequence"/>
</dbReference>
<keyword evidence="3" id="KW-0067">ATP-binding</keyword>
<keyword evidence="6" id="KW-1185">Reference proteome</keyword>
<organism evidence="5 6">
    <name type="scientific">Chlamydia psittaci 99DC5</name>
    <dbReference type="NCBI Taxonomy" id="1112251"/>
    <lineage>
        <taxon>Bacteria</taxon>
        <taxon>Pseudomonadati</taxon>
        <taxon>Chlamydiota</taxon>
        <taxon>Chlamydiia</taxon>
        <taxon>Chlamydiales</taxon>
        <taxon>Chlamydiaceae</taxon>
        <taxon>Chlamydia/Chlamydophila group</taxon>
        <taxon>Chlamydia</taxon>
    </lineage>
</organism>
<dbReference type="Gene3D" id="3.40.50.300">
    <property type="entry name" value="P-loop containing nucleotide triphosphate hydrolases"/>
    <property type="match status" value="1"/>
</dbReference>
<dbReference type="InterPro" id="IPR003439">
    <property type="entry name" value="ABC_transporter-like_ATP-bd"/>
</dbReference>
<accession>A0ABP2X4Z7</accession>
<dbReference type="InterPro" id="IPR027417">
    <property type="entry name" value="P-loop_NTPase"/>
</dbReference>
<dbReference type="SMART" id="SM00382">
    <property type="entry name" value="AAA"/>
    <property type="match status" value="1"/>
</dbReference>
<evidence type="ECO:0000256" key="3">
    <source>
        <dbReference type="ARBA" id="ARBA00022840"/>
    </source>
</evidence>